<feature type="compositionally biased region" description="Basic and acidic residues" evidence="1">
    <location>
        <begin position="172"/>
        <end position="181"/>
    </location>
</feature>
<protein>
    <submittedName>
        <fullName evidence="2">Uncharacterized protein</fullName>
    </submittedName>
</protein>
<dbReference type="Proteomes" id="UP001519654">
    <property type="component" value="Unassembled WGS sequence"/>
</dbReference>
<dbReference type="RefSeq" id="WP_215784445.1">
    <property type="nucleotide sequence ID" value="NZ_JAHKKG010000001.1"/>
</dbReference>
<reference evidence="2 3" key="1">
    <citation type="submission" date="2021-06" db="EMBL/GenBank/DDBJ databases">
        <title>Actinoplanes lichenicola sp. nov., and Actinoplanes ovalisporus sp. nov., isolated from lichen in Thailand.</title>
        <authorList>
            <person name="Saeng-In P."/>
            <person name="Kanchanasin P."/>
            <person name="Yuki M."/>
            <person name="Kudo T."/>
            <person name="Ohkuma M."/>
            <person name="Phongsopitanun W."/>
            <person name="Tanasupawat S."/>
        </authorList>
    </citation>
    <scope>NUCLEOTIDE SEQUENCE [LARGE SCALE GENOMIC DNA]</scope>
    <source>
        <strain evidence="2 3">NBRC 110975</strain>
    </source>
</reference>
<keyword evidence="3" id="KW-1185">Reference proteome</keyword>
<proteinExistence type="predicted"/>
<organism evidence="2 3">
    <name type="scientific">Paractinoplanes bogorensis</name>
    <dbReference type="NCBI Taxonomy" id="1610840"/>
    <lineage>
        <taxon>Bacteria</taxon>
        <taxon>Bacillati</taxon>
        <taxon>Actinomycetota</taxon>
        <taxon>Actinomycetes</taxon>
        <taxon>Micromonosporales</taxon>
        <taxon>Micromonosporaceae</taxon>
        <taxon>Paractinoplanes</taxon>
    </lineage>
</organism>
<evidence type="ECO:0000313" key="2">
    <source>
        <dbReference type="EMBL" id="MBU2662503.1"/>
    </source>
</evidence>
<name>A0ABS5YG92_9ACTN</name>
<gene>
    <name evidence="2" type="ORF">KOI35_03175</name>
</gene>
<evidence type="ECO:0000313" key="3">
    <source>
        <dbReference type="Proteomes" id="UP001519654"/>
    </source>
</evidence>
<dbReference type="EMBL" id="JAHKKG010000001">
    <property type="protein sequence ID" value="MBU2662503.1"/>
    <property type="molecule type" value="Genomic_DNA"/>
</dbReference>
<feature type="compositionally biased region" description="Polar residues" evidence="1">
    <location>
        <begin position="183"/>
        <end position="192"/>
    </location>
</feature>
<sequence>MKPGWVRLPGGFLHRPDPVRSGRTLCGSKVDPAERILHVRPPDWPPCIACRDMARARPGAVRDRAIPDEGRPERASRRAETWERAVEDGERHRNESLKAWRSIGWTVLADSRRAHRPNPERPGHLLCGLSDATATSRSRKKPKLDACPRCVALLQRRHDEQSRGTIMVSRPDAVDQYDRARQRSNSIRAFRG</sequence>
<feature type="region of interest" description="Disordered" evidence="1">
    <location>
        <begin position="158"/>
        <end position="192"/>
    </location>
</feature>
<accession>A0ABS5YG92</accession>
<comment type="caution">
    <text evidence="2">The sequence shown here is derived from an EMBL/GenBank/DDBJ whole genome shotgun (WGS) entry which is preliminary data.</text>
</comment>
<evidence type="ECO:0000256" key="1">
    <source>
        <dbReference type="SAM" id="MobiDB-lite"/>
    </source>
</evidence>